<evidence type="ECO:0000313" key="1">
    <source>
        <dbReference type="EMBL" id="KAF3590240.1"/>
    </source>
</evidence>
<gene>
    <name evidence="1" type="ORF">DY000_02024338</name>
</gene>
<sequence>MGSVARVFYYVQGIPPLIPLPRLLLAYCHRPQKNGSLCLLKSQFRGALCTTRWMGIHIWQVRNQMGLELPNDMLMELMSTWILRSVVKRLVVVEEISEFAVIYDGLNVNGKSLFTVAKE</sequence>
<comment type="caution">
    <text evidence="1">The sequence shown here is derived from an EMBL/GenBank/DDBJ whole genome shotgun (WGS) entry which is preliminary data.</text>
</comment>
<evidence type="ECO:0000313" key="2">
    <source>
        <dbReference type="Proteomes" id="UP000266723"/>
    </source>
</evidence>
<name>A0ABQ7E0S6_BRACR</name>
<organism evidence="1 2">
    <name type="scientific">Brassica cretica</name>
    <name type="common">Mustard</name>
    <dbReference type="NCBI Taxonomy" id="69181"/>
    <lineage>
        <taxon>Eukaryota</taxon>
        <taxon>Viridiplantae</taxon>
        <taxon>Streptophyta</taxon>
        <taxon>Embryophyta</taxon>
        <taxon>Tracheophyta</taxon>
        <taxon>Spermatophyta</taxon>
        <taxon>Magnoliopsida</taxon>
        <taxon>eudicotyledons</taxon>
        <taxon>Gunneridae</taxon>
        <taxon>Pentapetalae</taxon>
        <taxon>rosids</taxon>
        <taxon>malvids</taxon>
        <taxon>Brassicales</taxon>
        <taxon>Brassicaceae</taxon>
        <taxon>Brassiceae</taxon>
        <taxon>Brassica</taxon>
    </lineage>
</organism>
<dbReference type="EMBL" id="QGKV02000299">
    <property type="protein sequence ID" value="KAF3590240.1"/>
    <property type="molecule type" value="Genomic_DNA"/>
</dbReference>
<dbReference type="Proteomes" id="UP000266723">
    <property type="component" value="Unassembled WGS sequence"/>
</dbReference>
<protein>
    <submittedName>
        <fullName evidence="1">Uncharacterized protein</fullName>
    </submittedName>
</protein>
<reference evidence="1 2" key="1">
    <citation type="journal article" date="2020" name="BMC Genomics">
        <title>Intraspecific diversification of the crop wild relative Brassica cretica Lam. using demographic model selection.</title>
        <authorList>
            <person name="Kioukis A."/>
            <person name="Michalopoulou V.A."/>
            <person name="Briers L."/>
            <person name="Pirintsos S."/>
            <person name="Studholme D.J."/>
            <person name="Pavlidis P."/>
            <person name="Sarris P.F."/>
        </authorList>
    </citation>
    <scope>NUCLEOTIDE SEQUENCE [LARGE SCALE GENOMIC DNA]</scope>
    <source>
        <strain evidence="2">cv. PFS-1207/04</strain>
    </source>
</reference>
<keyword evidence="2" id="KW-1185">Reference proteome</keyword>
<accession>A0ABQ7E0S6</accession>
<proteinExistence type="predicted"/>